<protein>
    <submittedName>
        <fullName evidence="1">Peroxiredoxin</fullName>
    </submittedName>
</protein>
<dbReference type="PANTHER" id="PTHR34352">
    <property type="entry name" value="PROTEIN YHFA"/>
    <property type="match status" value="1"/>
</dbReference>
<sequence length="141" mass="15352">MKTTIKWTDPMSFSGITPSGHELKLDAAPDVGGQNTGARPTEFLLYALAGCTGIDIISILKKMRLEPTDFSMDVEGSRAEEHPKRFTAIHVHYALEGDLPEDKVVRAIKLSKDKYCSVAHSLSADITASYSINGQKGEQSV</sequence>
<dbReference type="InterPro" id="IPR036102">
    <property type="entry name" value="OsmC/Ohrsf"/>
</dbReference>
<dbReference type="EMBL" id="BMIR01000010">
    <property type="protein sequence ID" value="GGE43612.1"/>
    <property type="molecule type" value="Genomic_DNA"/>
</dbReference>
<organism evidence="1 2">
    <name type="scientific">Pullulanibacillus camelliae</name>
    <dbReference type="NCBI Taxonomy" id="1707096"/>
    <lineage>
        <taxon>Bacteria</taxon>
        <taxon>Bacillati</taxon>
        <taxon>Bacillota</taxon>
        <taxon>Bacilli</taxon>
        <taxon>Bacillales</taxon>
        <taxon>Sporolactobacillaceae</taxon>
        <taxon>Pullulanibacillus</taxon>
    </lineage>
</organism>
<dbReference type="PANTHER" id="PTHR34352:SF1">
    <property type="entry name" value="PROTEIN YHFA"/>
    <property type="match status" value="1"/>
</dbReference>
<dbReference type="Pfam" id="PF02566">
    <property type="entry name" value="OsmC"/>
    <property type="match status" value="1"/>
</dbReference>
<comment type="caution">
    <text evidence="1">The sequence shown here is derived from an EMBL/GenBank/DDBJ whole genome shotgun (WGS) entry which is preliminary data.</text>
</comment>
<reference evidence="1" key="1">
    <citation type="journal article" date="2014" name="Int. J. Syst. Evol. Microbiol.">
        <title>Complete genome sequence of Corynebacterium casei LMG S-19264T (=DSM 44701T), isolated from a smear-ripened cheese.</title>
        <authorList>
            <consortium name="US DOE Joint Genome Institute (JGI-PGF)"/>
            <person name="Walter F."/>
            <person name="Albersmeier A."/>
            <person name="Kalinowski J."/>
            <person name="Ruckert C."/>
        </authorList>
    </citation>
    <scope>NUCLEOTIDE SEQUENCE</scope>
    <source>
        <strain evidence="1">CGMCC 1.15371</strain>
    </source>
</reference>
<name>A0A8J3DUV7_9BACL</name>
<dbReference type="InterPro" id="IPR003718">
    <property type="entry name" value="OsmC/Ohr_fam"/>
</dbReference>
<dbReference type="InterPro" id="IPR015946">
    <property type="entry name" value="KH_dom-like_a/b"/>
</dbReference>
<reference evidence="1" key="2">
    <citation type="submission" date="2020-09" db="EMBL/GenBank/DDBJ databases">
        <authorList>
            <person name="Sun Q."/>
            <person name="Zhou Y."/>
        </authorList>
    </citation>
    <scope>NUCLEOTIDE SEQUENCE</scope>
    <source>
        <strain evidence="1">CGMCC 1.15371</strain>
    </source>
</reference>
<proteinExistence type="predicted"/>
<dbReference type="RefSeq" id="WP_188693876.1">
    <property type="nucleotide sequence ID" value="NZ_BMIR01000010.1"/>
</dbReference>
<dbReference type="AlphaFoldDB" id="A0A8J3DUV7"/>
<evidence type="ECO:0000313" key="1">
    <source>
        <dbReference type="EMBL" id="GGE43612.1"/>
    </source>
</evidence>
<evidence type="ECO:0000313" key="2">
    <source>
        <dbReference type="Proteomes" id="UP000628775"/>
    </source>
</evidence>
<dbReference type="SUPFAM" id="SSF82784">
    <property type="entry name" value="OsmC-like"/>
    <property type="match status" value="1"/>
</dbReference>
<dbReference type="Gene3D" id="3.30.300.20">
    <property type="match status" value="1"/>
</dbReference>
<dbReference type="Proteomes" id="UP000628775">
    <property type="component" value="Unassembled WGS sequence"/>
</dbReference>
<gene>
    <name evidence="1" type="ORF">GCM10011391_22970</name>
</gene>
<keyword evidence="2" id="KW-1185">Reference proteome</keyword>
<accession>A0A8J3DUV7</accession>